<accession>A0ABV6TJH3</accession>
<gene>
    <name evidence="3" type="ORF">ACFH04_16425</name>
</gene>
<keyword evidence="4" id="KW-1185">Reference proteome</keyword>
<feature type="region of interest" description="Disordered" evidence="1">
    <location>
        <begin position="23"/>
        <end position="50"/>
    </location>
</feature>
<evidence type="ECO:0000313" key="3">
    <source>
        <dbReference type="EMBL" id="MFC0845284.1"/>
    </source>
</evidence>
<evidence type="ECO:0000256" key="1">
    <source>
        <dbReference type="SAM" id="MobiDB-lite"/>
    </source>
</evidence>
<feature type="domain" description="Trypsin-co-occurring" evidence="2">
    <location>
        <begin position="11"/>
        <end position="123"/>
    </location>
</feature>
<dbReference type="Proteomes" id="UP001589887">
    <property type="component" value="Unassembled WGS sequence"/>
</dbReference>
<name>A0ABV6TJH3_9ACTN</name>
<dbReference type="RefSeq" id="WP_394320039.1">
    <property type="nucleotide sequence ID" value="NZ_JBHMQV010000009.1"/>
</dbReference>
<dbReference type="Pfam" id="PF19493">
    <property type="entry name" value="Trypco1"/>
    <property type="match status" value="1"/>
</dbReference>
<dbReference type="NCBIfam" id="NF041216">
    <property type="entry name" value="CU044_2847_fam"/>
    <property type="match status" value="1"/>
</dbReference>
<feature type="compositionally biased region" description="Gly residues" evidence="1">
    <location>
        <begin position="40"/>
        <end position="50"/>
    </location>
</feature>
<dbReference type="InterPro" id="IPR045794">
    <property type="entry name" value="Trypco1"/>
</dbReference>
<evidence type="ECO:0000259" key="2">
    <source>
        <dbReference type="Pfam" id="PF19493"/>
    </source>
</evidence>
<proteinExistence type="predicted"/>
<dbReference type="EMBL" id="JBHMQV010000009">
    <property type="protein sequence ID" value="MFC0845284.1"/>
    <property type="molecule type" value="Genomic_DNA"/>
</dbReference>
<reference evidence="3 4" key="1">
    <citation type="submission" date="2024-09" db="EMBL/GenBank/DDBJ databases">
        <authorList>
            <person name="Sun Q."/>
            <person name="Mori K."/>
        </authorList>
    </citation>
    <scope>NUCLEOTIDE SEQUENCE [LARGE SCALE GENOMIC DNA]</scope>
    <source>
        <strain evidence="3 4">JCM 4557</strain>
    </source>
</reference>
<organism evidence="3 4">
    <name type="scientific">Streptomyces noboritoensis</name>
    <dbReference type="NCBI Taxonomy" id="67337"/>
    <lineage>
        <taxon>Bacteria</taxon>
        <taxon>Bacillati</taxon>
        <taxon>Actinomycetota</taxon>
        <taxon>Actinomycetes</taxon>
        <taxon>Kitasatosporales</taxon>
        <taxon>Streptomycetaceae</taxon>
        <taxon>Streptomyces</taxon>
    </lineage>
</organism>
<evidence type="ECO:0000313" key="4">
    <source>
        <dbReference type="Proteomes" id="UP001589887"/>
    </source>
</evidence>
<comment type="caution">
    <text evidence="3">The sequence shown here is derived from an EMBL/GenBank/DDBJ whole genome shotgun (WGS) entry which is preliminary data.</text>
</comment>
<sequence length="136" mass="13938">MPQDDYMELILDDGARVRVGLTPVGEPRPTARGTDDDLPGGIGGATPVGRGGERVAALATDTLAAVLRPLGPFLQQVHDSVRGIPNPPDSLDVGFGVQIGQDLKLGIVGANGQASMTVSATWQLRPGETNGTDGGN</sequence>
<protein>
    <submittedName>
        <fullName evidence="3">CU044_2847 family protein</fullName>
    </submittedName>
</protein>